<gene>
    <name evidence="4" type="ORF">SADO_11429</name>
</gene>
<feature type="domain" description="ATP-grasp" evidence="3">
    <location>
        <begin position="288"/>
        <end position="478"/>
    </location>
</feature>
<keyword evidence="5" id="KW-1185">Reference proteome</keyword>
<dbReference type="Pfam" id="PF14401">
    <property type="entry name" value="RLAN"/>
    <property type="match status" value="1"/>
</dbReference>
<keyword evidence="2" id="KW-0547">Nucleotide-binding</keyword>
<dbReference type="PANTHER" id="PTHR21621">
    <property type="entry name" value="RIBOSOMAL PROTEIN S6 MODIFICATION PROTEIN"/>
    <property type="match status" value="1"/>
</dbReference>
<evidence type="ECO:0000256" key="1">
    <source>
        <dbReference type="ARBA" id="ARBA00023211"/>
    </source>
</evidence>
<dbReference type="PANTHER" id="PTHR21621:SF0">
    <property type="entry name" value="BETA-CITRYLGLUTAMATE SYNTHASE B-RELATED"/>
    <property type="match status" value="1"/>
</dbReference>
<name>A0ABV2B1V7_9GAMM</name>
<evidence type="ECO:0000313" key="5">
    <source>
        <dbReference type="Proteomes" id="UP001460888"/>
    </source>
</evidence>
<reference evidence="4 5" key="1">
    <citation type="submission" date="2013-03" db="EMBL/GenBank/DDBJ databases">
        <title>Salinisphaera dokdonensis CL-ES53 Genome Sequencing.</title>
        <authorList>
            <person name="Li C."/>
            <person name="Lai Q."/>
            <person name="Shao Z."/>
        </authorList>
    </citation>
    <scope>NUCLEOTIDE SEQUENCE [LARGE SCALE GENOMIC DNA]</scope>
    <source>
        <strain evidence="4 5">CL-ES53</strain>
    </source>
</reference>
<organism evidence="4 5">
    <name type="scientific">Salinisphaera dokdonensis CL-ES53</name>
    <dbReference type="NCBI Taxonomy" id="1304272"/>
    <lineage>
        <taxon>Bacteria</taxon>
        <taxon>Pseudomonadati</taxon>
        <taxon>Pseudomonadota</taxon>
        <taxon>Gammaproteobacteria</taxon>
        <taxon>Salinisphaerales</taxon>
        <taxon>Salinisphaeraceae</taxon>
        <taxon>Salinisphaera</taxon>
    </lineage>
</organism>
<comment type="caution">
    <text evidence="4">The sequence shown here is derived from an EMBL/GenBank/DDBJ whole genome shotgun (WGS) entry which is preliminary data.</text>
</comment>
<keyword evidence="2" id="KW-0067">ATP-binding</keyword>
<evidence type="ECO:0000256" key="2">
    <source>
        <dbReference type="PROSITE-ProRule" id="PRU00409"/>
    </source>
</evidence>
<keyword evidence="1" id="KW-0464">Manganese</keyword>
<dbReference type="PROSITE" id="PS50975">
    <property type="entry name" value="ATP_GRASP"/>
    <property type="match status" value="1"/>
</dbReference>
<sequence>MAEPILVVESLRDWKAPAPAVRLVLADDYLGDPAFAEAEPHVINLCRSTRYQSLGYYCSLLAEARGHRVLASVATLQDLSRKILYGSEIPALAQYLDTLDTEQRSTLPDHFHVFLGQCEDPLLAPLARRVFEQFAVPLLRVELRHRQGQVSVAGLRTLSIRSLEQDEADFLGRAVDAHVAQGWRSARKRRAARFDVAMLVDRDDPQPPSNPEALENFVAAGRRLGLEVEIVGRRDFGRLAEFDALFIRETTRLAHHTYAFSRRAEREGLVVMDDPTSILRCTNKVYLAELLTRYKVAAPKACIFGEREVERLPELLGFPMVLKAPEGAFSKGVFKAANREELAEIAARLLDDSELALAQEFMPTEFDWRVGVLAGEPLYVCQYAMAGGHWQIVKHGEDGDYSEGDSATLAVEDAPPEVVDAAVRAANLIGDGLYGVDLKQTADGIRVIEVNDNPSIDAGIEDAVLGDGLYDRIMGEFLHRLKRRTRVRGRPRAQP</sequence>
<dbReference type="RefSeq" id="WP_353111503.1">
    <property type="nucleotide sequence ID" value="NZ_APND01000003.1"/>
</dbReference>
<dbReference type="InterPro" id="IPR025839">
    <property type="entry name" value="RLAN_dom"/>
</dbReference>
<proteinExistence type="predicted"/>
<evidence type="ECO:0000313" key="4">
    <source>
        <dbReference type="EMBL" id="MES1929864.1"/>
    </source>
</evidence>
<dbReference type="Gene3D" id="3.30.470.20">
    <property type="entry name" value="ATP-grasp fold, B domain"/>
    <property type="match status" value="1"/>
</dbReference>
<dbReference type="InterPro" id="IPR013815">
    <property type="entry name" value="ATP_grasp_subdomain_1"/>
</dbReference>
<protein>
    <submittedName>
        <fullName evidence="4">RimK domain-containing protein</fullName>
    </submittedName>
</protein>
<dbReference type="InterPro" id="IPR011761">
    <property type="entry name" value="ATP-grasp"/>
</dbReference>
<dbReference type="Proteomes" id="UP001460888">
    <property type="component" value="Unassembled WGS sequence"/>
</dbReference>
<accession>A0ABV2B1V7</accession>
<dbReference type="Gene3D" id="3.30.1490.20">
    <property type="entry name" value="ATP-grasp fold, A domain"/>
    <property type="match status" value="1"/>
</dbReference>
<evidence type="ECO:0000259" key="3">
    <source>
        <dbReference type="PROSITE" id="PS50975"/>
    </source>
</evidence>
<dbReference type="InterPro" id="IPR013651">
    <property type="entry name" value="ATP-grasp_RimK-type"/>
</dbReference>
<dbReference type="SUPFAM" id="SSF56059">
    <property type="entry name" value="Glutathione synthetase ATP-binding domain-like"/>
    <property type="match status" value="1"/>
</dbReference>
<dbReference type="EMBL" id="APND01000003">
    <property type="protein sequence ID" value="MES1929864.1"/>
    <property type="molecule type" value="Genomic_DNA"/>
</dbReference>
<dbReference type="Pfam" id="PF08443">
    <property type="entry name" value="RimK"/>
    <property type="match status" value="1"/>
</dbReference>